<keyword evidence="4" id="KW-1185">Reference proteome</keyword>
<dbReference type="Proteomes" id="UP000195877">
    <property type="component" value="Chromosome 1"/>
</dbReference>
<evidence type="ECO:0000313" key="4">
    <source>
        <dbReference type="Proteomes" id="UP000195877"/>
    </source>
</evidence>
<evidence type="ECO:0000313" key="3">
    <source>
        <dbReference type="EMBL" id="SMR01601.1"/>
    </source>
</evidence>
<protein>
    <recommendedName>
        <fullName evidence="6">Secreted protein</fullName>
    </recommendedName>
</protein>
<organism evidence="3 5">
    <name type="scientific">Xanthomonas fragariae</name>
    <dbReference type="NCBI Taxonomy" id="48664"/>
    <lineage>
        <taxon>Bacteria</taxon>
        <taxon>Pseudomonadati</taxon>
        <taxon>Pseudomonadota</taxon>
        <taxon>Gammaproteobacteria</taxon>
        <taxon>Lysobacterales</taxon>
        <taxon>Lysobacteraceae</taxon>
        <taxon>Xanthomonas</taxon>
    </lineage>
</organism>
<reference evidence="3 5" key="2">
    <citation type="submission" date="2017-05" db="EMBL/GenBank/DDBJ databases">
        <authorList>
            <person name="Song R."/>
            <person name="Chenine A.L."/>
            <person name="Ruprecht R.M."/>
        </authorList>
    </citation>
    <scope>NUCLEOTIDE SEQUENCE [LARGE SCALE GENOMIC DNA]</scope>
    <source>
        <strain evidence="3">PD5205</strain>
    </source>
</reference>
<name>A0A1Y6HGC6_9XANT</name>
<gene>
    <name evidence="3" type="ORF">PD5205_00281</name>
    <name evidence="2" type="ORF">PD885_03726</name>
</gene>
<dbReference type="Proteomes" id="UP000195953">
    <property type="component" value="Chromosome 1"/>
</dbReference>
<evidence type="ECO:0000313" key="2">
    <source>
        <dbReference type="EMBL" id="SMR00947.1"/>
    </source>
</evidence>
<sequence length="135" mass="14516">MLDGNAKELTLIKYVVSAVLVAGFAFSSSAHAAAGICNDCNLGQKQTMSRELGVGDHHLWDFNRRTVYHMIVLVNGRGSPPNPMSAPAADYVRRTSDPKVTVTAGGQLLVKEVTLTAVEQQASLCTMRTVDLPML</sequence>
<feature type="chain" id="PRO_5013164900" description="Secreted protein" evidence="1">
    <location>
        <begin position="33"/>
        <end position="135"/>
    </location>
</feature>
<reference evidence="2 4" key="1">
    <citation type="submission" date="2017-05" db="EMBL/GenBank/DDBJ databases">
        <authorList>
            <person name="Blom J."/>
        </authorList>
    </citation>
    <scope>NUCLEOTIDE SEQUENCE [LARGE SCALE GENOMIC DNA]</scope>
    <source>
        <strain evidence="2">PD885</strain>
    </source>
</reference>
<proteinExistence type="predicted"/>
<evidence type="ECO:0008006" key="6">
    <source>
        <dbReference type="Google" id="ProtNLM"/>
    </source>
</evidence>
<dbReference type="AlphaFoldDB" id="A0A1Y6HGC6"/>
<dbReference type="EMBL" id="LT853885">
    <property type="protein sequence ID" value="SMR01601.1"/>
    <property type="molecule type" value="Genomic_DNA"/>
</dbReference>
<evidence type="ECO:0000256" key="1">
    <source>
        <dbReference type="SAM" id="SignalP"/>
    </source>
</evidence>
<feature type="signal peptide" evidence="1">
    <location>
        <begin position="1"/>
        <end position="32"/>
    </location>
</feature>
<evidence type="ECO:0000313" key="5">
    <source>
        <dbReference type="Proteomes" id="UP000195953"/>
    </source>
</evidence>
<keyword evidence="1" id="KW-0732">Signal</keyword>
<dbReference type="EMBL" id="LT853882">
    <property type="protein sequence ID" value="SMR00947.1"/>
    <property type="molecule type" value="Genomic_DNA"/>
</dbReference>
<accession>A0A1Y6HGC6</accession>